<dbReference type="InterPro" id="IPR017533">
    <property type="entry name" value="Halocyanin"/>
</dbReference>
<evidence type="ECO:0000256" key="3">
    <source>
        <dbReference type="ARBA" id="ARBA00022723"/>
    </source>
</evidence>
<gene>
    <name evidence="10" type="ordered locus">Hbor_34430</name>
    <name evidence="11" type="ORF">C499_06730</name>
</gene>
<dbReference type="GO" id="GO:0005507">
    <property type="term" value="F:copper ion binding"/>
    <property type="evidence" value="ECO:0007669"/>
    <property type="project" value="InterPro"/>
</dbReference>
<dbReference type="CDD" id="cd04220">
    <property type="entry name" value="Halocyanin"/>
    <property type="match status" value="2"/>
</dbReference>
<feature type="domain" description="Blue (type 1) copper" evidence="9">
    <location>
        <begin position="70"/>
        <end position="153"/>
    </location>
</feature>
<dbReference type="Proteomes" id="UP000011585">
    <property type="component" value="Unassembled WGS sequence"/>
</dbReference>
<evidence type="ECO:0000256" key="8">
    <source>
        <dbReference type="SAM" id="Phobius"/>
    </source>
</evidence>
<evidence type="ECO:0000256" key="1">
    <source>
        <dbReference type="ARBA" id="ARBA00004370"/>
    </source>
</evidence>
<evidence type="ECO:0000313" key="11">
    <source>
        <dbReference type="EMBL" id="ELY29112.1"/>
    </source>
</evidence>
<protein>
    <submittedName>
        <fullName evidence="10 11">Halocyanin</fullName>
    </submittedName>
</protein>
<dbReference type="GO" id="GO:0009055">
    <property type="term" value="F:electron transfer activity"/>
    <property type="evidence" value="ECO:0007669"/>
    <property type="project" value="InterPro"/>
</dbReference>
<evidence type="ECO:0000313" key="10">
    <source>
        <dbReference type="EMBL" id="ADQ68964.1"/>
    </source>
</evidence>
<dbReference type="PANTHER" id="PTHR34192">
    <property type="entry name" value="PLASTOCYANIN MAJOR ISOFORM, CHLOROPLASTIC-RELATED"/>
    <property type="match status" value="1"/>
</dbReference>
<dbReference type="RefSeq" id="WP_006054663.1">
    <property type="nucleotide sequence ID" value="NC_014731.1"/>
</dbReference>
<name>E4NUX5_HALBP</name>
<feature type="compositionally biased region" description="Polar residues" evidence="7">
    <location>
        <begin position="205"/>
        <end position="214"/>
    </location>
</feature>
<evidence type="ECO:0000313" key="13">
    <source>
        <dbReference type="Proteomes" id="UP000011585"/>
    </source>
</evidence>
<reference evidence="10" key="2">
    <citation type="submission" date="2009-08" db="EMBL/GenBank/DDBJ databases">
        <title>The complete plasmid2 of Halogeometricum borinquense DSM 11551.</title>
        <authorList>
            <consortium name="US DOE Joint Genome Institute (JGI-PGF)"/>
            <person name="Lucas S."/>
            <person name="Copeland A."/>
            <person name="Lapidus A."/>
            <person name="Glavina del Rio T."/>
            <person name="Dalin E."/>
            <person name="Tice H."/>
            <person name="Bruce D."/>
            <person name="Goodwin L."/>
            <person name="Pitluck S."/>
            <person name="Kyrpides N."/>
            <person name="Mavromatis K."/>
            <person name="Mikhailova N."/>
            <person name="Anderson I."/>
            <person name="Brettin T."/>
            <person name="Detter J.C."/>
            <person name="Han C."/>
            <person name="Larimer F."/>
            <person name="Land M."/>
            <person name="Hauser L."/>
            <person name="Markowitz V."/>
            <person name="Cheng J.-F."/>
            <person name="Hugenholtz P."/>
            <person name="Woyke T."/>
            <person name="Wu D."/>
            <person name="Tindal B."/>
            <person name="Klenk H.-P."/>
            <person name="Eisen J.A."/>
        </authorList>
    </citation>
    <scope>NUCLEOTIDE SEQUENCE</scope>
    <source>
        <strain evidence="10">PR 3</strain>
        <plasmid evidence="10">pHBOR02</plasmid>
    </source>
</reference>
<dbReference type="SUPFAM" id="SSF49503">
    <property type="entry name" value="Cupredoxins"/>
    <property type="match status" value="2"/>
</dbReference>
<sequence length="363" mass="36941">MTSASNLSISRRTVLRGAAGAVTAGVAAGTAGTATAQSGEPNYSDWFKNTSNYDSTVDKTGKDTVTITVGATGNGGNFAFGPAAVRVDPGTTVVWKWNGKGGSHNVVAKDGSFKSEMVGETGHTFEQTFEKEGIVKYACTPHEPMGMKGAVVVGSAGDGGNDGSESSGDDRNDGDSGNSGDSENDGDGASAEQASEPEYGDWFTDVSNFDGTVDRTGQNEITVTVGATGNGGNFAFGPAAVRVDPGTTVVWEWNGKGGTHNVAAKEGSFESEMVGETGHTFEHTFEKSGVHRYVCAPHKTMGMKGAVVVGDGGGAGSGSSNNAESTVDDTLTIAGGVGLVGALLAMFAFGSRSKANNRRETGR</sequence>
<keyword evidence="3" id="KW-0479">Metal-binding</keyword>
<dbReference type="PROSITE" id="PS51318">
    <property type="entry name" value="TAT"/>
    <property type="match status" value="1"/>
</dbReference>
<dbReference type="GeneID" id="9988756"/>
<evidence type="ECO:0000256" key="5">
    <source>
        <dbReference type="ARBA" id="ARBA00023008"/>
    </source>
</evidence>
<evidence type="ECO:0000256" key="7">
    <source>
        <dbReference type="SAM" id="MobiDB-lite"/>
    </source>
</evidence>
<reference evidence="12" key="1">
    <citation type="journal article" date="2009" name="Stand. Genomic Sci.">
        <title>Complete genome sequence of Halogeometricum borinquense type strain (PR3).</title>
        <authorList>
            <person name="Malfatti S."/>
            <person name="Tindall B.J."/>
            <person name="Schneider S."/>
            <person name="Fahnrich R."/>
            <person name="Lapidus A."/>
            <person name="Labuttii K."/>
            <person name="Copeland A."/>
            <person name="Glavina Del Rio T."/>
            <person name="Nolan M."/>
            <person name="Chen F."/>
            <person name="Lucas S."/>
            <person name="Tice H."/>
            <person name="Cheng J.F."/>
            <person name="Bruce D."/>
            <person name="Goodwin L."/>
            <person name="Pitluck S."/>
            <person name="Anderson I."/>
            <person name="Pati A."/>
            <person name="Ivanova N."/>
            <person name="Mavromatis K."/>
            <person name="Chen A."/>
            <person name="Palaniappan K."/>
            <person name="D'haeseleer P."/>
            <person name="Goker M."/>
            <person name="Bristow J."/>
            <person name="Eisen J.A."/>
            <person name="Markowitz V."/>
            <person name="Hugenholtz P."/>
            <person name="Kyrpides N.C."/>
            <person name="Klenk H.P."/>
            <person name="Chain P."/>
        </authorList>
    </citation>
    <scope>NUCLEOTIDE SEQUENCE [LARGE SCALE GENOMIC DNA]</scope>
    <source>
        <strain evidence="12">ATCC 700274 / DSM 11551 / JCM 10706 / KCTC 4070 / PR3</strain>
        <plasmid evidence="12">pHBOR02</plasmid>
    </source>
</reference>
<feature type="transmembrane region" description="Helical" evidence="8">
    <location>
        <begin position="331"/>
        <end position="349"/>
    </location>
</feature>
<feature type="region of interest" description="Disordered" evidence="7">
    <location>
        <begin position="149"/>
        <end position="214"/>
    </location>
</feature>
<dbReference type="HOGENOM" id="CLU_052458_0_0_2"/>
<organism evidence="10 12">
    <name type="scientific">Halogeometricum borinquense (strain ATCC 700274 / DSM 11551 / JCM 10706 / KCTC 4070 / PR3)</name>
    <dbReference type="NCBI Taxonomy" id="469382"/>
    <lineage>
        <taxon>Archaea</taxon>
        <taxon>Methanobacteriati</taxon>
        <taxon>Methanobacteriota</taxon>
        <taxon>Stenosarchaea group</taxon>
        <taxon>Halobacteria</taxon>
        <taxon>Halobacteriales</taxon>
        <taxon>Haloferacaceae</taxon>
        <taxon>Halogeometricum</taxon>
    </lineage>
</organism>
<dbReference type="KEGG" id="hbo:Hbor_34430"/>
<evidence type="ECO:0000256" key="2">
    <source>
        <dbReference type="ARBA" id="ARBA00022448"/>
    </source>
</evidence>
<dbReference type="Gene3D" id="2.60.40.420">
    <property type="entry name" value="Cupredoxins - blue copper proteins"/>
    <property type="match status" value="2"/>
</dbReference>
<keyword evidence="10" id="KW-0614">Plasmid</keyword>
<keyword evidence="5" id="KW-0186">Copper</keyword>
<dbReference type="PATRIC" id="fig|469382.19.peg.1315"/>
<reference evidence="11 13" key="3">
    <citation type="journal article" date="2014" name="PLoS Genet.">
        <title>Phylogenetically driven sequencing of extremely halophilic archaea reveals strategies for static and dynamic osmo-response.</title>
        <authorList>
            <person name="Becker E.A."/>
            <person name="Seitzer P.M."/>
            <person name="Tritt A."/>
            <person name="Larsen D."/>
            <person name="Krusor M."/>
            <person name="Yao A.I."/>
            <person name="Wu D."/>
            <person name="Madern D."/>
            <person name="Eisen J.A."/>
            <person name="Darling A.E."/>
            <person name="Facciotti M.T."/>
        </authorList>
    </citation>
    <scope>NUCLEOTIDE SEQUENCE [LARGE SCALE GENOMIC DNA]</scope>
    <source>
        <strain evidence="11 13">DSM 11551</strain>
    </source>
</reference>
<accession>E4NUX5</accession>
<dbReference type="AlphaFoldDB" id="E4NUX5"/>
<dbReference type="OrthoDB" id="11088at2157"/>
<dbReference type="InterPro" id="IPR006311">
    <property type="entry name" value="TAT_signal"/>
</dbReference>
<keyword evidence="4" id="KW-0249">Electron transport</keyword>
<dbReference type="InterPro" id="IPR008972">
    <property type="entry name" value="Cupredoxin"/>
</dbReference>
<comment type="subcellular location">
    <subcellularLocation>
        <location evidence="1">Membrane</location>
    </subcellularLocation>
</comment>
<dbReference type="EMBL" id="CP001692">
    <property type="protein sequence ID" value="ADQ68964.1"/>
    <property type="molecule type" value="Genomic_DNA"/>
</dbReference>
<dbReference type="EMBL" id="AOHT01000020">
    <property type="protein sequence ID" value="ELY29112.1"/>
    <property type="molecule type" value="Genomic_DNA"/>
</dbReference>
<keyword evidence="6 8" id="KW-0472">Membrane</keyword>
<dbReference type="Proteomes" id="UP000006663">
    <property type="component" value="Plasmid pHBOR02"/>
</dbReference>
<geneLocation type="plasmid" evidence="10 12">
    <name>pHBOR02</name>
</geneLocation>
<dbReference type="Pfam" id="PF00127">
    <property type="entry name" value="Copper-bind"/>
    <property type="match status" value="2"/>
</dbReference>
<feature type="domain" description="Blue (type 1) copper" evidence="9">
    <location>
        <begin position="225"/>
        <end position="309"/>
    </location>
</feature>
<proteinExistence type="predicted"/>
<evidence type="ECO:0000259" key="9">
    <source>
        <dbReference type="Pfam" id="PF00127"/>
    </source>
</evidence>
<evidence type="ECO:0000256" key="4">
    <source>
        <dbReference type="ARBA" id="ARBA00022982"/>
    </source>
</evidence>
<evidence type="ECO:0000313" key="12">
    <source>
        <dbReference type="Proteomes" id="UP000006663"/>
    </source>
</evidence>
<keyword evidence="8" id="KW-0812">Transmembrane</keyword>
<dbReference type="GO" id="GO:0016020">
    <property type="term" value="C:membrane"/>
    <property type="evidence" value="ECO:0007669"/>
    <property type="project" value="UniProtKB-SubCell"/>
</dbReference>
<keyword evidence="8" id="KW-1133">Transmembrane helix</keyword>
<keyword evidence="2" id="KW-0813">Transport</keyword>
<keyword evidence="12" id="KW-1185">Reference proteome</keyword>
<dbReference type="PANTHER" id="PTHR34192:SF10">
    <property type="entry name" value="PLASTOCYANIN MAJOR ISOFORM, CHLOROPLASTIC-RELATED"/>
    <property type="match status" value="1"/>
</dbReference>
<evidence type="ECO:0000256" key="6">
    <source>
        <dbReference type="ARBA" id="ARBA00023136"/>
    </source>
</evidence>
<dbReference type="NCBIfam" id="TIGR03102">
    <property type="entry name" value="halo_cynanin"/>
    <property type="match status" value="2"/>
</dbReference>
<dbReference type="InterPro" id="IPR000923">
    <property type="entry name" value="BlueCu_1"/>
</dbReference>